<feature type="domain" description="C2H2-type" evidence="9">
    <location>
        <begin position="142"/>
        <end position="170"/>
    </location>
</feature>
<dbReference type="GeneID" id="76153333"/>
<evidence type="ECO:0000313" key="10">
    <source>
        <dbReference type="EMBL" id="KAI5948678.1"/>
    </source>
</evidence>
<accession>A0AAD5B8X3</accession>
<comment type="subcellular location">
    <subcellularLocation>
        <location evidence="1">Nucleus</location>
    </subcellularLocation>
</comment>
<keyword evidence="2" id="KW-0479">Metal-binding</keyword>
<keyword evidence="5" id="KW-0862">Zinc</keyword>
<dbReference type="RefSeq" id="XP_051606188.1">
    <property type="nucleotide sequence ID" value="XM_051754890.1"/>
</dbReference>
<feature type="compositionally biased region" description="Acidic residues" evidence="8">
    <location>
        <begin position="238"/>
        <end position="252"/>
    </location>
</feature>
<gene>
    <name evidence="10" type="ORF">KGF57_005289</name>
</gene>
<protein>
    <recommendedName>
        <fullName evidence="9">C2H2-type domain-containing protein</fullName>
    </recommendedName>
</protein>
<dbReference type="PROSITE" id="PS50157">
    <property type="entry name" value="ZINC_FINGER_C2H2_2"/>
    <property type="match status" value="2"/>
</dbReference>
<sequence>MVSSAPTSPIIANLLSVPTNEDNQQEQQTHGKSKRTRPYSASLNQIYTPKYASSVGINNNGNDHKPKENNYTASSTNISTSNNYTSSPDSGTSEEENGSSLRNTDYTISHDDDESATSKVDGQGVDTKNFGSKTASGHSRIFNCKLCQRAFTREEHLTRHVQSTHNKLKPFVCGICSRPFSRRDLLLRHAKNLHDGSEKAINRIRRSYKNKTVDYGAGQGNGTSLGSIRVQRGGSTSDETEVSEEDNEEEQQEVYTDQRVLSSSIKNNKHRQDTNAGASTNELTSPIDESPESKRLKMSVNMLVS</sequence>
<evidence type="ECO:0000256" key="8">
    <source>
        <dbReference type="SAM" id="MobiDB-lite"/>
    </source>
</evidence>
<evidence type="ECO:0000256" key="4">
    <source>
        <dbReference type="ARBA" id="ARBA00022771"/>
    </source>
</evidence>
<dbReference type="AlphaFoldDB" id="A0AAD5B8X3"/>
<dbReference type="GO" id="GO:0000978">
    <property type="term" value="F:RNA polymerase II cis-regulatory region sequence-specific DNA binding"/>
    <property type="evidence" value="ECO:0007669"/>
    <property type="project" value="InterPro"/>
</dbReference>
<evidence type="ECO:0000256" key="1">
    <source>
        <dbReference type="ARBA" id="ARBA00004123"/>
    </source>
</evidence>
<evidence type="ECO:0000313" key="11">
    <source>
        <dbReference type="Proteomes" id="UP001204833"/>
    </source>
</evidence>
<feature type="compositionally biased region" description="Low complexity" evidence="8">
    <location>
        <begin position="69"/>
        <end position="87"/>
    </location>
</feature>
<dbReference type="GO" id="GO:0005634">
    <property type="term" value="C:nucleus"/>
    <property type="evidence" value="ECO:0007669"/>
    <property type="project" value="UniProtKB-SubCell"/>
</dbReference>
<dbReference type="PANTHER" id="PTHR40626">
    <property type="entry name" value="MIP31509P"/>
    <property type="match status" value="1"/>
</dbReference>
<dbReference type="Gene3D" id="3.30.160.60">
    <property type="entry name" value="Classic Zinc Finger"/>
    <property type="match status" value="2"/>
</dbReference>
<evidence type="ECO:0000256" key="7">
    <source>
        <dbReference type="PROSITE-ProRule" id="PRU00042"/>
    </source>
</evidence>
<dbReference type="Proteomes" id="UP001204833">
    <property type="component" value="Unassembled WGS sequence"/>
</dbReference>
<dbReference type="InterPro" id="IPR013087">
    <property type="entry name" value="Znf_C2H2_type"/>
</dbReference>
<evidence type="ECO:0000259" key="9">
    <source>
        <dbReference type="PROSITE" id="PS50157"/>
    </source>
</evidence>
<evidence type="ECO:0000256" key="6">
    <source>
        <dbReference type="ARBA" id="ARBA00023242"/>
    </source>
</evidence>
<evidence type="ECO:0000256" key="5">
    <source>
        <dbReference type="ARBA" id="ARBA00022833"/>
    </source>
</evidence>
<reference evidence="10 11" key="1">
    <citation type="journal article" date="2022" name="DNA Res.">
        <title>Genome analysis of five recently described species of the CUG-Ser clade uncovers Candida theae as a new hybrid lineage with pathogenic potential in the Candida parapsilosis species complex.</title>
        <authorList>
            <person name="Mixao V."/>
            <person name="Del Olmo V."/>
            <person name="Hegedusova E."/>
            <person name="Saus E."/>
            <person name="Pryszcz L."/>
            <person name="Cillingova A."/>
            <person name="Nosek J."/>
            <person name="Gabaldon T."/>
        </authorList>
    </citation>
    <scope>NUCLEOTIDE SEQUENCE [LARGE SCALE GENOMIC DNA]</scope>
    <source>
        <strain evidence="10 11">CBS 12239</strain>
    </source>
</reference>
<keyword evidence="11" id="KW-1185">Reference proteome</keyword>
<feature type="compositionally biased region" description="Polar residues" evidence="8">
    <location>
        <begin position="98"/>
        <end position="107"/>
    </location>
</feature>
<dbReference type="InterPro" id="IPR036236">
    <property type="entry name" value="Znf_C2H2_sf"/>
</dbReference>
<dbReference type="SUPFAM" id="SSF57667">
    <property type="entry name" value="beta-beta-alpha zinc fingers"/>
    <property type="match status" value="1"/>
</dbReference>
<feature type="region of interest" description="Disordered" evidence="8">
    <location>
        <begin position="1"/>
        <end position="136"/>
    </location>
</feature>
<keyword evidence="3" id="KW-0677">Repeat</keyword>
<dbReference type="PROSITE" id="PS00028">
    <property type="entry name" value="ZINC_FINGER_C2H2_1"/>
    <property type="match status" value="2"/>
</dbReference>
<dbReference type="GO" id="GO:0000785">
    <property type="term" value="C:chromatin"/>
    <property type="evidence" value="ECO:0007669"/>
    <property type="project" value="TreeGrafter"/>
</dbReference>
<comment type="caution">
    <text evidence="10">The sequence shown here is derived from an EMBL/GenBank/DDBJ whole genome shotgun (WGS) entry which is preliminary data.</text>
</comment>
<name>A0AAD5B8X3_9ASCO</name>
<dbReference type="EMBL" id="JAIHNG010000178">
    <property type="protein sequence ID" value="KAI5948678.1"/>
    <property type="molecule type" value="Genomic_DNA"/>
</dbReference>
<organism evidence="10 11">
    <name type="scientific">Candida theae</name>
    <dbReference type="NCBI Taxonomy" id="1198502"/>
    <lineage>
        <taxon>Eukaryota</taxon>
        <taxon>Fungi</taxon>
        <taxon>Dikarya</taxon>
        <taxon>Ascomycota</taxon>
        <taxon>Saccharomycotina</taxon>
        <taxon>Pichiomycetes</taxon>
        <taxon>Debaryomycetaceae</taxon>
        <taxon>Candida/Lodderomyces clade</taxon>
        <taxon>Candida</taxon>
    </lineage>
</organism>
<dbReference type="InterPro" id="IPR051059">
    <property type="entry name" value="VerF-like"/>
</dbReference>
<dbReference type="SMART" id="SM00355">
    <property type="entry name" value="ZnF_C2H2"/>
    <property type="match status" value="2"/>
</dbReference>
<evidence type="ECO:0000256" key="2">
    <source>
        <dbReference type="ARBA" id="ARBA00022723"/>
    </source>
</evidence>
<dbReference type="GO" id="GO:0000981">
    <property type="term" value="F:DNA-binding transcription factor activity, RNA polymerase II-specific"/>
    <property type="evidence" value="ECO:0007669"/>
    <property type="project" value="InterPro"/>
</dbReference>
<dbReference type="GO" id="GO:0008270">
    <property type="term" value="F:zinc ion binding"/>
    <property type="evidence" value="ECO:0007669"/>
    <property type="project" value="UniProtKB-KW"/>
</dbReference>
<keyword evidence="4 7" id="KW-0863">Zinc-finger</keyword>
<dbReference type="PANTHER" id="PTHR40626:SF28">
    <property type="entry name" value="REGULATORY PROTEIN ADR1"/>
    <property type="match status" value="1"/>
</dbReference>
<keyword evidence="6" id="KW-0539">Nucleus</keyword>
<feature type="compositionally biased region" description="Polar residues" evidence="8">
    <location>
        <begin position="16"/>
        <end position="30"/>
    </location>
</feature>
<feature type="domain" description="C2H2-type" evidence="9">
    <location>
        <begin position="171"/>
        <end position="199"/>
    </location>
</feature>
<evidence type="ECO:0000256" key="3">
    <source>
        <dbReference type="ARBA" id="ARBA00022737"/>
    </source>
</evidence>
<proteinExistence type="predicted"/>
<feature type="compositionally biased region" description="Polar residues" evidence="8">
    <location>
        <begin position="274"/>
        <end position="284"/>
    </location>
</feature>
<feature type="region of interest" description="Disordered" evidence="8">
    <location>
        <begin position="212"/>
        <end position="305"/>
    </location>
</feature>
<dbReference type="Pfam" id="PF00096">
    <property type="entry name" value="zf-C2H2"/>
    <property type="match status" value="2"/>
</dbReference>